<gene>
    <name evidence="4" type="ORF">SODALDRAFT_363793</name>
</gene>
<organism evidence="4 5">
    <name type="scientific">Sodiomyces alkalinus (strain CBS 110278 / VKM F-3762 / F11)</name>
    <name type="common">Alkaliphilic filamentous fungus</name>
    <dbReference type="NCBI Taxonomy" id="1314773"/>
    <lineage>
        <taxon>Eukaryota</taxon>
        <taxon>Fungi</taxon>
        <taxon>Dikarya</taxon>
        <taxon>Ascomycota</taxon>
        <taxon>Pezizomycotina</taxon>
        <taxon>Sordariomycetes</taxon>
        <taxon>Hypocreomycetidae</taxon>
        <taxon>Glomerellales</taxon>
        <taxon>Plectosphaerellaceae</taxon>
        <taxon>Sodiomyces</taxon>
    </lineage>
</organism>
<dbReference type="EMBL" id="ML119062">
    <property type="protein sequence ID" value="ROT35102.1"/>
    <property type="molecule type" value="Genomic_DNA"/>
</dbReference>
<dbReference type="GO" id="GO:0005737">
    <property type="term" value="C:cytoplasm"/>
    <property type="evidence" value="ECO:0007669"/>
    <property type="project" value="TreeGrafter"/>
</dbReference>
<dbReference type="PANTHER" id="PTHR48070">
    <property type="entry name" value="ESTERASE OVCA2"/>
    <property type="match status" value="1"/>
</dbReference>
<evidence type="ECO:0000256" key="2">
    <source>
        <dbReference type="ARBA" id="ARBA00022801"/>
    </source>
</evidence>
<name>A0A3N2PKP7_SODAK</name>
<evidence type="ECO:0000259" key="3">
    <source>
        <dbReference type="Pfam" id="PF03959"/>
    </source>
</evidence>
<reference evidence="4 5" key="1">
    <citation type="journal article" date="2018" name="Mol. Ecol.">
        <title>The obligate alkalophilic soda-lake fungus Sodiomyces alkalinus has shifted to a protein diet.</title>
        <authorList>
            <person name="Grum-Grzhimaylo A.A."/>
            <person name="Falkoski D.L."/>
            <person name="van den Heuvel J."/>
            <person name="Valero-Jimenez C.A."/>
            <person name="Min B."/>
            <person name="Choi I.G."/>
            <person name="Lipzen A."/>
            <person name="Daum C.G."/>
            <person name="Aanen D.K."/>
            <person name="Tsang A."/>
            <person name="Henrissat B."/>
            <person name="Bilanenko E.N."/>
            <person name="de Vries R.P."/>
            <person name="van Kan J.A.L."/>
            <person name="Grigoriev I.V."/>
            <person name="Debets A.J.M."/>
        </authorList>
    </citation>
    <scope>NUCLEOTIDE SEQUENCE [LARGE SCALE GENOMIC DNA]</scope>
    <source>
        <strain evidence="4 5">F11</strain>
    </source>
</reference>
<dbReference type="STRING" id="1314773.A0A3N2PKP7"/>
<dbReference type="InterPro" id="IPR005645">
    <property type="entry name" value="FSH-like_dom"/>
</dbReference>
<evidence type="ECO:0000313" key="5">
    <source>
        <dbReference type="Proteomes" id="UP000272025"/>
    </source>
</evidence>
<keyword evidence="2" id="KW-0378">Hydrolase</keyword>
<dbReference type="OrthoDB" id="2094269at2759"/>
<feature type="domain" description="Serine hydrolase" evidence="3">
    <location>
        <begin position="20"/>
        <end position="271"/>
    </location>
</feature>
<dbReference type="PANTHER" id="PTHR48070:SF3">
    <property type="entry name" value="ESTERASE DBAE-RELATED"/>
    <property type="match status" value="1"/>
</dbReference>
<dbReference type="GO" id="GO:0005634">
    <property type="term" value="C:nucleus"/>
    <property type="evidence" value="ECO:0007669"/>
    <property type="project" value="TreeGrafter"/>
</dbReference>
<evidence type="ECO:0000256" key="1">
    <source>
        <dbReference type="ARBA" id="ARBA00005863"/>
    </source>
</evidence>
<comment type="similarity">
    <text evidence="1">Belongs to the LovG family.</text>
</comment>
<dbReference type="Gene3D" id="3.40.50.1820">
    <property type="entry name" value="alpha/beta hydrolase"/>
    <property type="match status" value="1"/>
</dbReference>
<proteinExistence type="inferred from homology"/>
<dbReference type="RefSeq" id="XP_028462908.1">
    <property type="nucleotide sequence ID" value="XM_028614597.1"/>
</dbReference>
<dbReference type="GO" id="GO:0016787">
    <property type="term" value="F:hydrolase activity"/>
    <property type="evidence" value="ECO:0007669"/>
    <property type="project" value="UniProtKB-KW"/>
</dbReference>
<dbReference type="Pfam" id="PF03959">
    <property type="entry name" value="FSH1"/>
    <property type="match status" value="1"/>
</dbReference>
<dbReference type="GeneID" id="39583075"/>
<protein>
    <submittedName>
        <fullName evidence="4">Citrinin biosynthesis oxidoreductase CtnB</fullName>
    </submittedName>
</protein>
<accession>A0A3N2PKP7</accession>
<dbReference type="AlphaFoldDB" id="A0A3N2PKP7"/>
<dbReference type="InterPro" id="IPR050593">
    <property type="entry name" value="LovG"/>
</dbReference>
<keyword evidence="5" id="KW-1185">Reference proteome</keyword>
<dbReference type="SUPFAM" id="SSF53474">
    <property type="entry name" value="alpha/beta-Hydrolases"/>
    <property type="match status" value="1"/>
</dbReference>
<evidence type="ECO:0000313" key="4">
    <source>
        <dbReference type="EMBL" id="ROT35102.1"/>
    </source>
</evidence>
<dbReference type="GO" id="GO:0044550">
    <property type="term" value="P:secondary metabolite biosynthetic process"/>
    <property type="evidence" value="ECO:0007669"/>
    <property type="project" value="TreeGrafter"/>
</dbReference>
<dbReference type="Proteomes" id="UP000272025">
    <property type="component" value="Unassembled WGS sequence"/>
</dbReference>
<dbReference type="InterPro" id="IPR029058">
    <property type="entry name" value="AB_hydrolase_fold"/>
</dbReference>
<sequence length="292" mass="32421">MPLASPCKYISLQVSNLHLPRILCLHGGGVNASIFKVQTRVLVFRLSKYFRFIFVEAPFISDPDPAIVPIYGDQGPFRRWMRWLPHHPELDIATMTSETRRVLVSAMDQDDDDAGGFGPWVGLLGFSQGAKVAASVLYTQQLLRDKLGEHEAAAWLTSTADPDAQPSRTFQFAVVMAGRAPLVTLDPRLAPPFGVVDMSHSSPEFVGAPEGLPREGPHLLHARTIHVHGMQDPALRLHRLMYDRYCAPGTATLVEWEGGHRLPFKTEDVEPVTSEIIDLARELGIIKDDDDE</sequence>